<dbReference type="Proteomes" id="UP000178943">
    <property type="component" value="Unassembled WGS sequence"/>
</dbReference>
<accession>A0A1F5V5Y5</accession>
<dbReference type="PROSITE" id="PS00211">
    <property type="entry name" value="ABC_TRANSPORTER_1"/>
    <property type="match status" value="1"/>
</dbReference>
<dbReference type="SUPFAM" id="SSF52540">
    <property type="entry name" value="P-loop containing nucleoside triphosphate hydrolases"/>
    <property type="match status" value="1"/>
</dbReference>
<dbReference type="InterPro" id="IPR017871">
    <property type="entry name" value="ABC_transporter-like_CS"/>
</dbReference>
<dbReference type="InterPro" id="IPR050763">
    <property type="entry name" value="ABC_transporter_ATP-binding"/>
</dbReference>
<evidence type="ECO:0000313" key="7">
    <source>
        <dbReference type="Proteomes" id="UP000178943"/>
    </source>
</evidence>
<dbReference type="Gene3D" id="3.40.50.300">
    <property type="entry name" value="P-loop containing nucleotide triphosphate hydrolases"/>
    <property type="match status" value="1"/>
</dbReference>
<dbReference type="EMBL" id="MFGW01000232">
    <property type="protein sequence ID" value="OGF58849.1"/>
    <property type="molecule type" value="Genomic_DNA"/>
</dbReference>
<dbReference type="PANTHER" id="PTHR42711">
    <property type="entry name" value="ABC TRANSPORTER ATP-BINDING PROTEIN"/>
    <property type="match status" value="1"/>
</dbReference>
<feature type="domain" description="ABC transporter" evidence="5">
    <location>
        <begin position="1"/>
        <end position="216"/>
    </location>
</feature>
<keyword evidence="2" id="KW-0813">Transport</keyword>
<dbReference type="PANTHER" id="PTHR42711:SF5">
    <property type="entry name" value="ABC TRANSPORTER ATP-BINDING PROTEIN NATA"/>
    <property type="match status" value="1"/>
</dbReference>
<dbReference type="PROSITE" id="PS50893">
    <property type="entry name" value="ABC_TRANSPORTER_2"/>
    <property type="match status" value="1"/>
</dbReference>
<dbReference type="GO" id="GO:0016887">
    <property type="term" value="F:ATP hydrolysis activity"/>
    <property type="evidence" value="ECO:0007669"/>
    <property type="project" value="InterPro"/>
</dbReference>
<dbReference type="InterPro" id="IPR003593">
    <property type="entry name" value="AAA+_ATPase"/>
</dbReference>
<keyword evidence="4" id="KW-0067">ATP-binding</keyword>
<dbReference type="InterPro" id="IPR027417">
    <property type="entry name" value="P-loop_NTPase"/>
</dbReference>
<evidence type="ECO:0000313" key="6">
    <source>
        <dbReference type="EMBL" id="OGF58849.1"/>
    </source>
</evidence>
<evidence type="ECO:0000256" key="4">
    <source>
        <dbReference type="ARBA" id="ARBA00022840"/>
    </source>
</evidence>
<evidence type="ECO:0000256" key="3">
    <source>
        <dbReference type="ARBA" id="ARBA00022741"/>
    </source>
</evidence>
<comment type="caution">
    <text evidence="6">The sequence shown here is derived from an EMBL/GenBank/DDBJ whole genome shotgun (WGS) entry which is preliminary data.</text>
</comment>
<gene>
    <name evidence="6" type="ORF">A2Y62_09610</name>
</gene>
<proteinExistence type="inferred from homology"/>
<dbReference type="STRING" id="1817863.A2Y62_09610"/>
<name>A0A1F5V5Y5_9BACT</name>
<evidence type="ECO:0000256" key="1">
    <source>
        <dbReference type="ARBA" id="ARBA00005417"/>
    </source>
</evidence>
<dbReference type="AlphaFoldDB" id="A0A1F5V5Y5"/>
<dbReference type="InterPro" id="IPR003439">
    <property type="entry name" value="ABC_transporter-like_ATP-bd"/>
</dbReference>
<organism evidence="6 7">
    <name type="scientific">Candidatus Fischerbacteria bacterium RBG_13_37_8</name>
    <dbReference type="NCBI Taxonomy" id="1817863"/>
    <lineage>
        <taxon>Bacteria</taxon>
        <taxon>Candidatus Fischeribacteriota</taxon>
    </lineage>
</organism>
<sequence length="292" mass="32652">MKALDSISLAVEAGDFVALIGPDGAGKSTLIKILCGILDFDEGKVEVLGYQLPEQKNAIKHHIGYLSQRFSLYGNLTVEENLRYFAKVFGVDDYKQRMEKLMKAVDLGAFRDRLAKQLSGGMKQKLGVISGLIHSPQILFLDEPTTGVDPVSRRELFKVVEERVDAGLTVIMSTSYMDEAERAKRVIMFNEGRIIQQGTYDEIVSQAHCRVIVVETTQPVNVVEQMKGKSGVRFINPIGTTVQLLVDEVVTMEQVANQLKGLPNRIYETGLTMENLFINSVMLQKKEHEKEN</sequence>
<dbReference type="Pfam" id="PF00005">
    <property type="entry name" value="ABC_tran"/>
    <property type="match status" value="1"/>
</dbReference>
<evidence type="ECO:0000259" key="5">
    <source>
        <dbReference type="PROSITE" id="PS50893"/>
    </source>
</evidence>
<dbReference type="CDD" id="cd03230">
    <property type="entry name" value="ABC_DR_subfamily_A"/>
    <property type="match status" value="1"/>
</dbReference>
<dbReference type="GO" id="GO:0005524">
    <property type="term" value="F:ATP binding"/>
    <property type="evidence" value="ECO:0007669"/>
    <property type="project" value="UniProtKB-KW"/>
</dbReference>
<protein>
    <recommendedName>
        <fullName evidence="5">ABC transporter domain-containing protein</fullName>
    </recommendedName>
</protein>
<comment type="similarity">
    <text evidence="1">Belongs to the ABC transporter superfamily.</text>
</comment>
<evidence type="ECO:0000256" key="2">
    <source>
        <dbReference type="ARBA" id="ARBA00022448"/>
    </source>
</evidence>
<reference evidence="6 7" key="1">
    <citation type="journal article" date="2016" name="Nat. Commun.">
        <title>Thousands of microbial genomes shed light on interconnected biogeochemical processes in an aquifer system.</title>
        <authorList>
            <person name="Anantharaman K."/>
            <person name="Brown C.T."/>
            <person name="Hug L.A."/>
            <person name="Sharon I."/>
            <person name="Castelle C.J."/>
            <person name="Probst A.J."/>
            <person name="Thomas B.C."/>
            <person name="Singh A."/>
            <person name="Wilkins M.J."/>
            <person name="Karaoz U."/>
            <person name="Brodie E.L."/>
            <person name="Williams K.H."/>
            <person name="Hubbard S.S."/>
            <person name="Banfield J.F."/>
        </authorList>
    </citation>
    <scope>NUCLEOTIDE SEQUENCE [LARGE SCALE GENOMIC DNA]</scope>
</reference>
<dbReference type="SMART" id="SM00382">
    <property type="entry name" value="AAA"/>
    <property type="match status" value="1"/>
</dbReference>
<keyword evidence="3" id="KW-0547">Nucleotide-binding</keyword>